<keyword evidence="1" id="KW-0175">Coiled coil</keyword>
<feature type="coiled-coil region" evidence="1">
    <location>
        <begin position="320"/>
        <end position="354"/>
    </location>
</feature>
<gene>
    <name evidence="2" type="ORF">KI387_006444</name>
</gene>
<sequence length="360" mass="42215">MAGKELVPSIPLETMSSRELRRALRLALERLESAQREYDGAGFLKWFSSSYREDRDRETRAVHALRKELFQRSRYRELACDIDTLDREQLEIRLSDLEECHRILDTVADNATMAEERKKYEDLERKILEKIKQRRGNTSAVVPHASSQEELQRQVQEGRQAYLDAAARNSLLYEAMDEDEERVRRKLEERRQRWITIETEPSEEPQPGTSSDLQPLLVDDRVIRTRLNIDLQQWAGRMGPAIQKLLSFRSIMAPIRLYEAITEIRGCLQHGVLKQQADILLGRLKGKKKYSRKDLIQAAEFLAALANVNLAEFWKDQLAKRGLDYMIEEDEEELEQYLKELEETEAKKGHLEKRRPHDEL</sequence>
<dbReference type="EMBL" id="JAHRHJ020000002">
    <property type="protein sequence ID" value="KAH9326266.1"/>
    <property type="molecule type" value="Genomic_DNA"/>
</dbReference>
<evidence type="ECO:0000313" key="3">
    <source>
        <dbReference type="Proteomes" id="UP000824469"/>
    </source>
</evidence>
<evidence type="ECO:0000256" key="1">
    <source>
        <dbReference type="SAM" id="Coils"/>
    </source>
</evidence>
<proteinExistence type="predicted"/>
<evidence type="ECO:0000313" key="2">
    <source>
        <dbReference type="EMBL" id="KAH9326266.1"/>
    </source>
</evidence>
<accession>A0AA38GNW2</accession>
<protein>
    <submittedName>
        <fullName evidence="2">Uncharacterized protein</fullName>
    </submittedName>
</protein>
<dbReference type="AlphaFoldDB" id="A0AA38GNW2"/>
<organism evidence="2 3">
    <name type="scientific">Taxus chinensis</name>
    <name type="common">Chinese yew</name>
    <name type="synonym">Taxus wallichiana var. chinensis</name>
    <dbReference type="NCBI Taxonomy" id="29808"/>
    <lineage>
        <taxon>Eukaryota</taxon>
        <taxon>Viridiplantae</taxon>
        <taxon>Streptophyta</taxon>
        <taxon>Embryophyta</taxon>
        <taxon>Tracheophyta</taxon>
        <taxon>Spermatophyta</taxon>
        <taxon>Pinopsida</taxon>
        <taxon>Pinidae</taxon>
        <taxon>Conifers II</taxon>
        <taxon>Cupressales</taxon>
        <taxon>Taxaceae</taxon>
        <taxon>Taxus</taxon>
    </lineage>
</organism>
<keyword evidence="3" id="KW-1185">Reference proteome</keyword>
<comment type="caution">
    <text evidence="2">The sequence shown here is derived from an EMBL/GenBank/DDBJ whole genome shotgun (WGS) entry which is preliminary data.</text>
</comment>
<reference evidence="2 3" key="1">
    <citation type="journal article" date="2021" name="Nat. Plants">
        <title>The Taxus genome provides insights into paclitaxel biosynthesis.</title>
        <authorList>
            <person name="Xiong X."/>
            <person name="Gou J."/>
            <person name="Liao Q."/>
            <person name="Li Y."/>
            <person name="Zhou Q."/>
            <person name="Bi G."/>
            <person name="Li C."/>
            <person name="Du R."/>
            <person name="Wang X."/>
            <person name="Sun T."/>
            <person name="Guo L."/>
            <person name="Liang H."/>
            <person name="Lu P."/>
            <person name="Wu Y."/>
            <person name="Zhang Z."/>
            <person name="Ro D.K."/>
            <person name="Shang Y."/>
            <person name="Huang S."/>
            <person name="Yan J."/>
        </authorList>
    </citation>
    <scope>NUCLEOTIDE SEQUENCE [LARGE SCALE GENOMIC DNA]</scope>
    <source>
        <strain evidence="2">Ta-2019</strain>
    </source>
</reference>
<dbReference type="Proteomes" id="UP000824469">
    <property type="component" value="Unassembled WGS sequence"/>
</dbReference>
<name>A0AA38GNW2_TAXCH</name>